<evidence type="ECO:0000313" key="2">
    <source>
        <dbReference type="Proteomes" id="UP000622797"/>
    </source>
</evidence>
<dbReference type="AlphaFoldDB" id="A0A8H4X9A0"/>
<dbReference type="Proteomes" id="UP000622797">
    <property type="component" value="Unassembled WGS sequence"/>
</dbReference>
<evidence type="ECO:0000313" key="1">
    <source>
        <dbReference type="EMBL" id="KAF4965716.1"/>
    </source>
</evidence>
<organism evidence="1 2">
    <name type="scientific">Fusarium sarcochroum</name>
    <dbReference type="NCBI Taxonomy" id="1208366"/>
    <lineage>
        <taxon>Eukaryota</taxon>
        <taxon>Fungi</taxon>
        <taxon>Dikarya</taxon>
        <taxon>Ascomycota</taxon>
        <taxon>Pezizomycotina</taxon>
        <taxon>Sordariomycetes</taxon>
        <taxon>Hypocreomycetidae</taxon>
        <taxon>Hypocreales</taxon>
        <taxon>Nectriaceae</taxon>
        <taxon>Fusarium</taxon>
        <taxon>Fusarium lateritium species complex</taxon>
    </lineage>
</organism>
<proteinExistence type="predicted"/>
<dbReference type="PANTHER" id="PTHR36587:SF2">
    <property type="entry name" value="EXPRESSION SITE-ASSOCIATED GENE 3 (ESAG3)-LIKE PROTEIN"/>
    <property type="match status" value="1"/>
</dbReference>
<dbReference type="OrthoDB" id="422736at2759"/>
<comment type="caution">
    <text evidence="1">The sequence shown here is derived from an EMBL/GenBank/DDBJ whole genome shotgun (WGS) entry which is preliminary data.</text>
</comment>
<accession>A0A8H4X9A0</accession>
<gene>
    <name evidence="1" type="ORF">FSARC_6499</name>
</gene>
<dbReference type="CDD" id="cd22997">
    <property type="entry name" value="GT_LH"/>
    <property type="match status" value="1"/>
</dbReference>
<reference evidence="1" key="1">
    <citation type="journal article" date="2020" name="BMC Genomics">
        <title>Correction to: Identification and distribution of gene clusters required for synthesis of sphingolipid metabolism inhibitors in diverse species of the filamentous fungus Fusarium.</title>
        <authorList>
            <person name="Kim H.S."/>
            <person name="Lohmar J.M."/>
            <person name="Busman M."/>
            <person name="Brown D.W."/>
            <person name="Naumann T.A."/>
            <person name="Divon H.H."/>
            <person name="Lysoe E."/>
            <person name="Uhlig S."/>
            <person name="Proctor R.H."/>
        </authorList>
    </citation>
    <scope>NUCLEOTIDE SEQUENCE</scope>
    <source>
        <strain evidence="1">NRRL 20472</strain>
    </source>
</reference>
<name>A0A8H4X9A0_9HYPO</name>
<sequence length="445" mass="52534">MTAIALGFPSPVVINWGVDFHDITHWARGQKLLKIPGFVKYLDNVLHPMADPSEKLQEDDIVVIVDGYDTWFQLPPEVLLNRYYDINKKANERLYKQWSGKGPMPMRQTIIVSSEKHCYPKNSTRFGVDLHCFDLPDSPMRADLYGPETDKNYTDVHQNRPKWINGGLYIGPAGDMRRFFRRALSRMEASIGEGFRLRSEQGMLGEVIGEQELWRKWKREKHMPDDDVMGFMERDFEYHVGFDYGQVTSLPTMGSAISEEDDFFDGDFVRLGDQAVLERHAEARGISPARLRDLPDDIKTVRNPLDYIEKTANWSDMPLYADFFTESVPVMLHYNHFKPRLATWWERPWWHRRLRNLLRSRLQRNDGGEPLFVVKSEERLIRYWSVAAEAKHRYPRRVNETIGSQYSKMEFNRICRYPKDMKMEEGYETKWWDEVFRDNGGRFRP</sequence>
<dbReference type="PANTHER" id="PTHR36587">
    <property type="entry name" value="EXPRESSION SITE-ASSOCIATED GENE 3 (ESAG3)-LIKE PROTEIN"/>
    <property type="match status" value="1"/>
</dbReference>
<reference evidence="1" key="2">
    <citation type="submission" date="2020-05" db="EMBL/GenBank/DDBJ databases">
        <authorList>
            <person name="Kim H.-S."/>
            <person name="Proctor R.H."/>
            <person name="Brown D.W."/>
        </authorList>
    </citation>
    <scope>NUCLEOTIDE SEQUENCE</scope>
    <source>
        <strain evidence="1">NRRL 20472</strain>
    </source>
</reference>
<keyword evidence="2" id="KW-1185">Reference proteome</keyword>
<protein>
    <submittedName>
        <fullName evidence="1">Uncharacterized protein</fullName>
    </submittedName>
</protein>
<dbReference type="EMBL" id="JABEXW010000331">
    <property type="protein sequence ID" value="KAF4965716.1"/>
    <property type="molecule type" value="Genomic_DNA"/>
</dbReference>